<dbReference type="PANTHER" id="PTHR15044:SF0">
    <property type="entry name" value="PRO-FMRFAMIDE-RELATED NEUROPEPTIDE FF"/>
    <property type="match status" value="1"/>
</dbReference>
<keyword evidence="3" id="KW-1185">Reference proteome</keyword>
<dbReference type="InterPro" id="IPR008065">
    <property type="entry name" value="NPFF"/>
</dbReference>
<proteinExistence type="predicted"/>
<dbReference type="GO" id="GO:0005184">
    <property type="term" value="F:neuropeptide hormone activity"/>
    <property type="evidence" value="ECO:0007669"/>
    <property type="project" value="InterPro"/>
</dbReference>
<accession>A0A8C6N201</accession>
<reference evidence="2" key="1">
    <citation type="submission" date="2025-08" db="UniProtKB">
        <authorList>
            <consortium name="Ensembl"/>
        </authorList>
    </citation>
    <scope>IDENTIFICATION</scope>
</reference>
<reference evidence="2" key="2">
    <citation type="submission" date="2025-09" db="UniProtKB">
        <authorList>
            <consortium name="Ensembl"/>
        </authorList>
    </citation>
    <scope>IDENTIFICATION</scope>
</reference>
<dbReference type="GO" id="GO:0007218">
    <property type="term" value="P:neuropeptide signaling pathway"/>
    <property type="evidence" value="ECO:0007669"/>
    <property type="project" value="Ensembl"/>
</dbReference>
<dbReference type="Pfam" id="PF15085">
    <property type="entry name" value="NPFF"/>
    <property type="match status" value="1"/>
</dbReference>
<organism evidence="2 3">
    <name type="scientific">Mus spicilegus</name>
    <name type="common">Mound-building mouse</name>
    <dbReference type="NCBI Taxonomy" id="10103"/>
    <lineage>
        <taxon>Eukaryota</taxon>
        <taxon>Metazoa</taxon>
        <taxon>Chordata</taxon>
        <taxon>Craniata</taxon>
        <taxon>Vertebrata</taxon>
        <taxon>Euteleostomi</taxon>
        <taxon>Mammalia</taxon>
        <taxon>Eutheria</taxon>
        <taxon>Euarchontoglires</taxon>
        <taxon>Glires</taxon>
        <taxon>Rodentia</taxon>
        <taxon>Myomorpha</taxon>
        <taxon>Muroidea</taxon>
        <taxon>Muridae</taxon>
        <taxon>Murinae</taxon>
        <taxon>Mus</taxon>
        <taxon>Mus</taxon>
    </lineage>
</organism>
<dbReference type="GO" id="GO:0001664">
    <property type="term" value="F:G protein-coupled receptor binding"/>
    <property type="evidence" value="ECO:0007669"/>
    <property type="project" value="TreeGrafter"/>
</dbReference>
<evidence type="ECO:0000313" key="3">
    <source>
        <dbReference type="Proteomes" id="UP000694415"/>
    </source>
</evidence>
<dbReference type="GeneTree" id="ENSGT00390000015021"/>
<feature type="signal peptide" evidence="1">
    <location>
        <begin position="1"/>
        <end position="21"/>
    </location>
</feature>
<dbReference type="AlphaFoldDB" id="A0A8C6N201"/>
<dbReference type="Proteomes" id="UP000694415">
    <property type="component" value="Unplaced"/>
</dbReference>
<dbReference type="GO" id="GO:0060079">
    <property type="term" value="P:excitatory postsynaptic potential"/>
    <property type="evidence" value="ECO:0007669"/>
    <property type="project" value="TreeGrafter"/>
</dbReference>
<feature type="chain" id="PRO_5034225425" evidence="1">
    <location>
        <begin position="22"/>
        <end position="114"/>
    </location>
</feature>
<sequence length="114" mass="13012">MDSKWAALLLLLLLLLNWGHTEEAGSWGEDQVFAGEDKGPHPPQYAHIPDRIKTPGSLFRVLLQAMDTPRRSPAFLFQPQRFGRSAWGSWSKEQLNPQARQFWSLAAPQRFGKK</sequence>
<protein>
    <submittedName>
        <fullName evidence="2">Neuropeptide FF-amide peptide precursor</fullName>
    </submittedName>
</protein>
<evidence type="ECO:0000313" key="2">
    <source>
        <dbReference type="Ensembl" id="ENSMSIP00000030043.1"/>
    </source>
</evidence>
<dbReference type="GO" id="GO:0030425">
    <property type="term" value="C:dendrite"/>
    <property type="evidence" value="ECO:0007669"/>
    <property type="project" value="TreeGrafter"/>
</dbReference>
<dbReference type="Ensembl" id="ENSMSIT00000037841.1">
    <property type="protein sequence ID" value="ENSMSIP00000030043.1"/>
    <property type="gene ID" value="ENSMSIG00000025187.1"/>
</dbReference>
<name>A0A8C6N201_MUSSI</name>
<dbReference type="GO" id="GO:0005615">
    <property type="term" value="C:extracellular space"/>
    <property type="evidence" value="ECO:0007669"/>
    <property type="project" value="TreeGrafter"/>
</dbReference>
<dbReference type="GO" id="GO:0098794">
    <property type="term" value="C:postsynapse"/>
    <property type="evidence" value="ECO:0007669"/>
    <property type="project" value="GOC"/>
</dbReference>
<dbReference type="PANTHER" id="PTHR15044">
    <property type="entry name" value="NEUROPEPTIDE FF"/>
    <property type="match status" value="1"/>
</dbReference>
<dbReference type="PRINTS" id="PR01682">
    <property type="entry name" value="FMRFAMIDEPEP"/>
</dbReference>
<dbReference type="GO" id="GO:0043679">
    <property type="term" value="C:axon terminus"/>
    <property type="evidence" value="ECO:0007669"/>
    <property type="project" value="TreeGrafter"/>
</dbReference>
<dbReference type="PIRSF" id="PIRSF038092">
    <property type="entry name" value="FMRFamid-rel_pep_precur"/>
    <property type="match status" value="1"/>
</dbReference>
<dbReference type="GO" id="GO:0043204">
    <property type="term" value="C:perikaryon"/>
    <property type="evidence" value="ECO:0007669"/>
    <property type="project" value="TreeGrafter"/>
</dbReference>
<keyword evidence="1" id="KW-0732">Signal</keyword>
<evidence type="ECO:0000256" key="1">
    <source>
        <dbReference type="SAM" id="SignalP"/>
    </source>
</evidence>